<evidence type="ECO:0000313" key="4">
    <source>
        <dbReference type="Proteomes" id="UP001189429"/>
    </source>
</evidence>
<dbReference type="Proteomes" id="UP001189429">
    <property type="component" value="Unassembled WGS sequence"/>
</dbReference>
<feature type="coiled-coil region" evidence="1">
    <location>
        <begin position="768"/>
        <end position="802"/>
    </location>
</feature>
<keyword evidence="1" id="KW-0175">Coiled coil</keyword>
<protein>
    <submittedName>
        <fullName evidence="3">Uncharacterized protein</fullName>
    </submittedName>
</protein>
<evidence type="ECO:0000256" key="1">
    <source>
        <dbReference type="SAM" id="Coils"/>
    </source>
</evidence>
<evidence type="ECO:0000256" key="2">
    <source>
        <dbReference type="SAM" id="MobiDB-lite"/>
    </source>
</evidence>
<keyword evidence="4" id="KW-1185">Reference proteome</keyword>
<feature type="compositionally biased region" description="Low complexity" evidence="2">
    <location>
        <begin position="868"/>
        <end position="878"/>
    </location>
</feature>
<feature type="coiled-coil region" evidence="1">
    <location>
        <begin position="321"/>
        <end position="348"/>
    </location>
</feature>
<name>A0ABN9XQF8_9DINO</name>
<dbReference type="EMBL" id="CAUYUJ010020772">
    <property type="protein sequence ID" value="CAK0900410.1"/>
    <property type="molecule type" value="Genomic_DNA"/>
</dbReference>
<organism evidence="3 4">
    <name type="scientific">Prorocentrum cordatum</name>
    <dbReference type="NCBI Taxonomy" id="2364126"/>
    <lineage>
        <taxon>Eukaryota</taxon>
        <taxon>Sar</taxon>
        <taxon>Alveolata</taxon>
        <taxon>Dinophyceae</taxon>
        <taxon>Prorocentrales</taxon>
        <taxon>Prorocentraceae</taxon>
        <taxon>Prorocentrum</taxon>
    </lineage>
</organism>
<comment type="caution">
    <text evidence="3">The sequence shown here is derived from an EMBL/GenBank/DDBJ whole genome shotgun (WGS) entry which is preliminary data.</text>
</comment>
<evidence type="ECO:0000313" key="3">
    <source>
        <dbReference type="EMBL" id="CAK0900410.1"/>
    </source>
</evidence>
<sequence>MVSWFKMEEAGREWPSSVGSYSGQEIQGPLEVVRHWRRGAPRPVTYLRGSNATKFIFGHVIHDTFSICSASRYEAGQHGRVLQGSRTNWLHGHHAGRAGVAFYERWMTPQRAHGVPPGVKSTSLDWIVMCATNAARRAYANSTSVAVDGPAPDSGHQSLGVNVGATMRGELTAAGDVPSDWAVAEVITWNRELSDREMLDVSAYLQRKLEGRGDEGKAVGPKPAPEASGQSGNELADIRKQDKRLKDRGRREKAKIKGQGFFLRKQVLFERARDREGCSTSSPQDCDNETSRELDGYMALEPDVLEAAYLREKHTLDVVMAAELQRAKKDLAARARAARKNLSEAGRRISELPFAADGLAAWFRSEDAAAAWPSAVGTHVGRTIMGEVTARRMNGPQRRHMRALSGSRMASFRFGQVLAERFTLCSATRYSGSHRQRILVGEQHDLVHGHWRNYAGVAFYRGWATDPRPAEREGYDKWMVMCGTNAALRQYVNGVNHAVNATFRGGNQSLAINSGIMQGDERSDWEAAEIIAWDRALSDEEMLQASKYLLGKLQSGASQNETVLRRQLAEFREVDENVAKIMDVIAASELEVESKIDDKRRQVLRMRKAWLHLKRAQVLCSPWDLSLCSPDEGTTLQDALSARMEDLVSNIAAKFGSVRELRAHVEWQRQNALVNADSMARTKALLDEPFEKYSVGRHCPHKGMKKKFYLYTGIPKIPCQSLCLETPACVFATWFSSGFCQLSKTCSPDARASDPSAVTIKIPSRLSQNKSKQKVQAQMSNYKRLEENLGKHREVQMRLESDIAQAVHRLETQQDSLELLNLARWRRLATEPKQASARTLPQSKQPPAKSSPQPPAKAHPQPKKPLAKAHPQPKQQPAKTPPQPKKPPAKASPQPKQLLKASQQSPAKTSPRPPEVSVGGRPKEL</sequence>
<reference evidence="3" key="1">
    <citation type="submission" date="2023-10" db="EMBL/GenBank/DDBJ databases">
        <authorList>
            <person name="Chen Y."/>
            <person name="Shah S."/>
            <person name="Dougan E. K."/>
            <person name="Thang M."/>
            <person name="Chan C."/>
        </authorList>
    </citation>
    <scope>NUCLEOTIDE SEQUENCE [LARGE SCALE GENOMIC DNA]</scope>
</reference>
<accession>A0ABN9XQF8</accession>
<feature type="region of interest" description="Disordered" evidence="2">
    <location>
        <begin position="212"/>
        <end position="253"/>
    </location>
</feature>
<feature type="compositionally biased region" description="Basic residues" evidence="2">
    <location>
        <begin position="241"/>
        <end position="253"/>
    </location>
</feature>
<proteinExistence type="predicted"/>
<feature type="compositionally biased region" description="Low complexity" evidence="2">
    <location>
        <begin position="841"/>
        <end position="851"/>
    </location>
</feature>
<gene>
    <name evidence="3" type="ORF">PCOR1329_LOCUS77697</name>
</gene>
<feature type="region of interest" description="Disordered" evidence="2">
    <location>
        <begin position="831"/>
        <end position="925"/>
    </location>
</feature>